<dbReference type="OrthoDB" id="4174719at2"/>
<dbReference type="GO" id="GO:0008113">
    <property type="term" value="F:peptide-methionine (S)-S-oxide reductase activity"/>
    <property type="evidence" value="ECO:0007669"/>
    <property type="project" value="UniProtKB-UniRule"/>
</dbReference>
<evidence type="ECO:0000313" key="8">
    <source>
        <dbReference type="Proteomes" id="UP000199589"/>
    </source>
</evidence>
<evidence type="ECO:0000256" key="2">
    <source>
        <dbReference type="ARBA" id="ARBA00023002"/>
    </source>
</evidence>
<dbReference type="InterPro" id="IPR015046">
    <property type="entry name" value="LciA_Immunity-like"/>
</dbReference>
<dbReference type="GO" id="GO:0030153">
    <property type="term" value="P:bacteriocin immunity"/>
    <property type="evidence" value="ECO:0007669"/>
    <property type="project" value="InterPro"/>
</dbReference>
<dbReference type="NCBIfam" id="TIGR00401">
    <property type="entry name" value="msrA"/>
    <property type="match status" value="1"/>
</dbReference>
<dbReference type="Gene3D" id="3.30.1060.10">
    <property type="entry name" value="Peptide methionine sulphoxide reductase MsrA"/>
    <property type="match status" value="1"/>
</dbReference>
<proteinExistence type="inferred from homology"/>
<comment type="function">
    <text evidence="5">Has an important function as a repair enzyme for proteins that have been inactivated by oxidation. Catalyzes the reversible oxidation-reduction of methionine sulfoxide in proteins to methionine.</text>
</comment>
<gene>
    <name evidence="5" type="primary">msrA</name>
    <name evidence="7" type="ORF">SAMN04488569_10167</name>
</gene>
<evidence type="ECO:0000256" key="1">
    <source>
        <dbReference type="ARBA" id="ARBA00005591"/>
    </source>
</evidence>
<feature type="active site" evidence="5">
    <location>
        <position position="105"/>
    </location>
</feature>
<evidence type="ECO:0000313" key="7">
    <source>
        <dbReference type="EMBL" id="SFK21504.1"/>
    </source>
</evidence>
<dbReference type="CDD" id="cd21059">
    <property type="entry name" value="LciA-like"/>
    <property type="match status" value="1"/>
</dbReference>
<organism evidence="7 8">
    <name type="scientific">Marinilactibacillus piezotolerans</name>
    <dbReference type="NCBI Taxonomy" id="258723"/>
    <lineage>
        <taxon>Bacteria</taxon>
        <taxon>Bacillati</taxon>
        <taxon>Bacillota</taxon>
        <taxon>Bacilli</taxon>
        <taxon>Lactobacillales</taxon>
        <taxon>Carnobacteriaceae</taxon>
        <taxon>Marinilactibacillus</taxon>
    </lineage>
</organism>
<dbReference type="EC" id="1.8.4.11" evidence="5"/>
<dbReference type="Proteomes" id="UP000199589">
    <property type="component" value="Unassembled WGS sequence"/>
</dbReference>
<dbReference type="EMBL" id="FOSJ01000016">
    <property type="protein sequence ID" value="SFK21504.1"/>
    <property type="molecule type" value="Genomic_DNA"/>
</dbReference>
<dbReference type="HAMAP" id="MF_01401">
    <property type="entry name" value="MsrA"/>
    <property type="match status" value="1"/>
</dbReference>
<sequence length="277" mass="32479">MKPDQETLLNTLYNLILNPATRNFERSILQSAKDTLDDDRNLNRHLAEIEAQLRPLALRNNLTPDVMDFYNQITGNDSTVGSFDFSNHQLESAEYQDSATFAGGCFWCMVEPFEERNGILSVLSGYTGGDFENPNYDQVVGQYTGHVEAVEILFDKRLIEYEELLDIFWKLTDPTDASGQFQDRGEQYRSIIFVKDEEQRLTAERSKLQLEESHTFKQPIVTEIKSAGTFWPAENYHQQFYKKNPKRHKGMWKSHKQFLFFRRLQAKLYYGLKRFRK</sequence>
<comment type="catalytic activity">
    <reaction evidence="4 5">
        <text>[thioredoxin]-disulfide + L-methionine + H2O = L-methionine (S)-S-oxide + [thioredoxin]-dithiol</text>
        <dbReference type="Rhea" id="RHEA:19993"/>
        <dbReference type="Rhea" id="RHEA-COMP:10698"/>
        <dbReference type="Rhea" id="RHEA-COMP:10700"/>
        <dbReference type="ChEBI" id="CHEBI:15377"/>
        <dbReference type="ChEBI" id="CHEBI:29950"/>
        <dbReference type="ChEBI" id="CHEBI:50058"/>
        <dbReference type="ChEBI" id="CHEBI:57844"/>
        <dbReference type="ChEBI" id="CHEBI:58772"/>
        <dbReference type="EC" id="1.8.4.11"/>
    </reaction>
</comment>
<dbReference type="AlphaFoldDB" id="A0A1I3XPL2"/>
<accession>A0A1I3XPL2</accession>
<dbReference type="GO" id="GO:0033744">
    <property type="term" value="F:L-methionine:thioredoxin-disulfide S-oxidoreductase activity"/>
    <property type="evidence" value="ECO:0007669"/>
    <property type="project" value="RHEA"/>
</dbReference>
<dbReference type="Pfam" id="PF08951">
    <property type="entry name" value="EntA_Immun"/>
    <property type="match status" value="1"/>
</dbReference>
<keyword evidence="8" id="KW-1185">Reference proteome</keyword>
<dbReference type="SUPFAM" id="SSF55068">
    <property type="entry name" value="Peptide methionine sulfoxide reductase"/>
    <property type="match status" value="1"/>
</dbReference>
<keyword evidence="2 5" id="KW-0560">Oxidoreductase</keyword>
<name>A0A1I3XPL2_9LACT</name>
<evidence type="ECO:0000256" key="5">
    <source>
        <dbReference type="HAMAP-Rule" id="MF_01401"/>
    </source>
</evidence>
<dbReference type="STRING" id="258723.GCA_900169305_01307"/>
<feature type="domain" description="Peptide methionine sulphoxide reductase MsrA" evidence="6">
    <location>
        <begin position="99"/>
        <end position="248"/>
    </location>
</feature>
<dbReference type="PANTHER" id="PTHR43774:SF1">
    <property type="entry name" value="PEPTIDE METHIONINE SULFOXIDE REDUCTASE MSRA 2"/>
    <property type="match status" value="1"/>
</dbReference>
<comment type="similarity">
    <text evidence="1 5">Belongs to the MsrA Met sulfoxide reductase family.</text>
</comment>
<protein>
    <recommendedName>
        <fullName evidence="5">Peptide methionine sulfoxide reductase MsrA</fullName>
        <shortName evidence="5">Protein-methionine-S-oxide reductase</shortName>
        <ecNumber evidence="5">1.8.4.11</ecNumber>
    </recommendedName>
    <alternativeName>
        <fullName evidence="5">Peptide-methionine (S)-S-oxide reductase</fullName>
        <shortName evidence="5">Peptide Met(O) reductase</shortName>
    </alternativeName>
</protein>
<evidence type="ECO:0000256" key="4">
    <source>
        <dbReference type="ARBA" id="ARBA00048782"/>
    </source>
</evidence>
<dbReference type="InterPro" id="IPR036509">
    <property type="entry name" value="Met_Sox_Rdtase_MsrA_sf"/>
</dbReference>
<dbReference type="Pfam" id="PF01625">
    <property type="entry name" value="PMSR"/>
    <property type="match status" value="1"/>
</dbReference>
<reference evidence="8" key="1">
    <citation type="submission" date="2016-10" db="EMBL/GenBank/DDBJ databases">
        <authorList>
            <person name="Varghese N."/>
            <person name="Submissions S."/>
        </authorList>
    </citation>
    <scope>NUCLEOTIDE SEQUENCE [LARGE SCALE GENOMIC DNA]</scope>
    <source>
        <strain evidence="8">DSM 16108</strain>
    </source>
</reference>
<dbReference type="PANTHER" id="PTHR43774">
    <property type="entry name" value="PEPTIDE METHIONINE SULFOXIDE REDUCTASE"/>
    <property type="match status" value="1"/>
</dbReference>
<evidence type="ECO:0000259" key="6">
    <source>
        <dbReference type="Pfam" id="PF01625"/>
    </source>
</evidence>
<dbReference type="InterPro" id="IPR002569">
    <property type="entry name" value="Met_Sox_Rdtase_MsrA_dom"/>
</dbReference>
<evidence type="ECO:0000256" key="3">
    <source>
        <dbReference type="ARBA" id="ARBA00047806"/>
    </source>
</evidence>
<comment type="catalytic activity">
    <reaction evidence="3 5">
        <text>L-methionyl-[protein] + [thioredoxin]-disulfide + H2O = L-methionyl-(S)-S-oxide-[protein] + [thioredoxin]-dithiol</text>
        <dbReference type="Rhea" id="RHEA:14217"/>
        <dbReference type="Rhea" id="RHEA-COMP:10698"/>
        <dbReference type="Rhea" id="RHEA-COMP:10700"/>
        <dbReference type="Rhea" id="RHEA-COMP:12313"/>
        <dbReference type="Rhea" id="RHEA-COMP:12315"/>
        <dbReference type="ChEBI" id="CHEBI:15377"/>
        <dbReference type="ChEBI" id="CHEBI:16044"/>
        <dbReference type="ChEBI" id="CHEBI:29950"/>
        <dbReference type="ChEBI" id="CHEBI:44120"/>
        <dbReference type="ChEBI" id="CHEBI:50058"/>
        <dbReference type="EC" id="1.8.4.11"/>
    </reaction>
</comment>
<dbReference type="RefSeq" id="WP_072693412.1">
    <property type="nucleotide sequence ID" value="NZ_FOSJ01000016.1"/>
</dbReference>